<accession>A0A511UWX0</accession>
<sequence length="67" mass="7537">MKVSELIKHLEEFPNKDAKVAMSAVVTLKKSNKVIPTMAMVEDVLVPLDKNDKSMIVLKTKIIEENI</sequence>
<reference evidence="1 2" key="1">
    <citation type="submission" date="2019-07" db="EMBL/GenBank/DDBJ databases">
        <title>Whole genome shotgun sequence of Cerasibacillus quisquiliarum NBRC 102429.</title>
        <authorList>
            <person name="Hosoyama A."/>
            <person name="Uohara A."/>
            <person name="Ohji S."/>
            <person name="Ichikawa N."/>
        </authorList>
    </citation>
    <scope>NUCLEOTIDE SEQUENCE [LARGE SCALE GENOMIC DNA]</scope>
    <source>
        <strain evidence="1 2">NBRC 102429</strain>
    </source>
</reference>
<proteinExistence type="predicted"/>
<evidence type="ECO:0000313" key="1">
    <source>
        <dbReference type="EMBL" id="GEN30248.1"/>
    </source>
</evidence>
<organism evidence="1 2">
    <name type="scientific">Cerasibacillus quisquiliarum</name>
    <dbReference type="NCBI Taxonomy" id="227865"/>
    <lineage>
        <taxon>Bacteria</taxon>
        <taxon>Bacillati</taxon>
        <taxon>Bacillota</taxon>
        <taxon>Bacilli</taxon>
        <taxon>Bacillales</taxon>
        <taxon>Bacillaceae</taxon>
        <taxon>Cerasibacillus</taxon>
    </lineage>
</organism>
<dbReference type="RefSeq" id="WP_146935327.1">
    <property type="nucleotide sequence ID" value="NZ_BJXW01000007.1"/>
</dbReference>
<gene>
    <name evidence="1" type="ORF">CQU01_04860</name>
</gene>
<name>A0A511UWX0_9BACI</name>
<evidence type="ECO:0000313" key="2">
    <source>
        <dbReference type="Proteomes" id="UP000321491"/>
    </source>
</evidence>
<dbReference type="AlphaFoldDB" id="A0A511UWX0"/>
<keyword evidence="2" id="KW-1185">Reference proteome</keyword>
<protein>
    <submittedName>
        <fullName evidence="1">Uncharacterized protein</fullName>
    </submittedName>
</protein>
<comment type="caution">
    <text evidence="1">The sequence shown here is derived from an EMBL/GenBank/DDBJ whole genome shotgun (WGS) entry which is preliminary data.</text>
</comment>
<dbReference type="EMBL" id="BJXW01000007">
    <property type="protein sequence ID" value="GEN30248.1"/>
    <property type="molecule type" value="Genomic_DNA"/>
</dbReference>
<dbReference type="Proteomes" id="UP000321491">
    <property type="component" value="Unassembled WGS sequence"/>
</dbReference>